<keyword evidence="2" id="KW-1185">Reference proteome</keyword>
<evidence type="ECO:0000313" key="2">
    <source>
        <dbReference type="Proteomes" id="UP000627166"/>
    </source>
</evidence>
<evidence type="ECO:0000313" key="1">
    <source>
        <dbReference type="EMBL" id="MBD8047604.1"/>
    </source>
</evidence>
<comment type="caution">
    <text evidence="1">The sequence shown here is derived from an EMBL/GenBank/DDBJ whole genome shotgun (WGS) entry which is preliminary data.</text>
</comment>
<name>A0ABR8YUR4_9CLOT</name>
<sequence>MSKLKNPYIVVEEILINNINKELKNSIYNNKLIKNKKDLSDFTNVDINLNCPKLDDIAFI</sequence>
<protein>
    <submittedName>
        <fullName evidence="1">Uncharacterized protein</fullName>
    </submittedName>
</protein>
<proteinExistence type="predicted"/>
<accession>A0ABR8YUR4</accession>
<reference evidence="1 2" key="1">
    <citation type="submission" date="2020-08" db="EMBL/GenBank/DDBJ databases">
        <title>A Genomic Blueprint of the Chicken Gut Microbiome.</title>
        <authorList>
            <person name="Gilroy R."/>
            <person name="Ravi A."/>
            <person name="Getino M."/>
            <person name="Pursley I."/>
            <person name="Horton D.L."/>
            <person name="Alikhan N.-F."/>
            <person name="Baker D."/>
            <person name="Gharbi K."/>
            <person name="Hall N."/>
            <person name="Watson M."/>
            <person name="Adriaenssens E.M."/>
            <person name="Foster-Nyarko E."/>
            <person name="Jarju S."/>
            <person name="Secka A."/>
            <person name="Antonio M."/>
            <person name="Oren A."/>
            <person name="Chaudhuri R."/>
            <person name="La Ragione R.M."/>
            <person name="Hildebrand F."/>
            <person name="Pallen M.J."/>
        </authorList>
    </citation>
    <scope>NUCLEOTIDE SEQUENCE [LARGE SCALE GENOMIC DNA]</scope>
    <source>
        <strain evidence="1 2">N37</strain>
    </source>
</reference>
<dbReference type="EMBL" id="JACSQB010000082">
    <property type="protein sequence ID" value="MBD8047604.1"/>
    <property type="molecule type" value="Genomic_DNA"/>
</dbReference>
<gene>
    <name evidence="1" type="ORF">H9637_11235</name>
</gene>
<dbReference type="Proteomes" id="UP000627166">
    <property type="component" value="Unassembled WGS sequence"/>
</dbReference>
<dbReference type="RefSeq" id="WP_191740570.1">
    <property type="nucleotide sequence ID" value="NZ_JACSQB010000082.1"/>
</dbReference>
<organism evidence="1 2">
    <name type="scientific">Clostridium faecium</name>
    <dbReference type="NCBI Taxonomy" id="2762223"/>
    <lineage>
        <taxon>Bacteria</taxon>
        <taxon>Bacillati</taxon>
        <taxon>Bacillota</taxon>
        <taxon>Clostridia</taxon>
        <taxon>Eubacteriales</taxon>
        <taxon>Clostridiaceae</taxon>
        <taxon>Clostridium</taxon>
    </lineage>
</organism>